<evidence type="ECO:0000313" key="3">
    <source>
        <dbReference type="Proteomes" id="UP000585638"/>
    </source>
</evidence>
<sequence length="337" mass="35176">MHRRTAVLATVLLALGAGTATPAVAAAETCDWHVAKVAAPAGYDERHTTVTGTDSHGNYSGWVLSNTSDSGVVVLWTNGQPRVVDEFADFTYPQVVDENSAGTVLVSGHQRSTDRTGAFLYAGGHTGHGTLSYLPSPAGYVTDYAVALNERGDVLARGHAVKDGHEVSLLWSTLAAGPTVIDTPYGSGKDLDDDGTVLLYDGASNPAHLWRNGRIIPLAAEYPTMVAAVRAGRVIGTKVESWPESQSLLWTDPAAARPIDNGGTAQAVNAHGLIAGDRGDLVGPPAVWSGTTFLADLPLPDGVTDDAGTYVVGDDDTVFGKAYQYGALKWTCTSTGD</sequence>
<name>A0A7W9NJW0_9PSEU</name>
<accession>A0A7W9NJW0</accession>
<proteinExistence type="predicted"/>
<comment type="caution">
    <text evidence="2">The sequence shown here is derived from an EMBL/GenBank/DDBJ whole genome shotgun (WGS) entry which is preliminary data.</text>
</comment>
<evidence type="ECO:0000256" key="1">
    <source>
        <dbReference type="SAM" id="SignalP"/>
    </source>
</evidence>
<keyword evidence="3" id="KW-1185">Reference proteome</keyword>
<feature type="chain" id="PRO_5030949081" description="HAF family extracellular repeat protein" evidence="1">
    <location>
        <begin position="26"/>
        <end position="337"/>
    </location>
</feature>
<reference evidence="2 3" key="1">
    <citation type="submission" date="2020-08" db="EMBL/GenBank/DDBJ databases">
        <title>Sequencing the genomes of 1000 actinobacteria strains.</title>
        <authorList>
            <person name="Klenk H.-P."/>
        </authorList>
    </citation>
    <scope>NUCLEOTIDE SEQUENCE [LARGE SCALE GENOMIC DNA]</scope>
    <source>
        <strain evidence="2 3">DSM 43851</strain>
    </source>
</reference>
<evidence type="ECO:0008006" key="4">
    <source>
        <dbReference type="Google" id="ProtNLM"/>
    </source>
</evidence>
<organism evidence="2 3">
    <name type="scientific">Kutzneria kofuensis</name>
    <dbReference type="NCBI Taxonomy" id="103725"/>
    <lineage>
        <taxon>Bacteria</taxon>
        <taxon>Bacillati</taxon>
        <taxon>Actinomycetota</taxon>
        <taxon>Actinomycetes</taxon>
        <taxon>Pseudonocardiales</taxon>
        <taxon>Pseudonocardiaceae</taxon>
        <taxon>Kutzneria</taxon>
    </lineage>
</organism>
<dbReference type="AlphaFoldDB" id="A0A7W9NJW0"/>
<protein>
    <recommendedName>
        <fullName evidence="4">HAF family extracellular repeat protein</fullName>
    </recommendedName>
</protein>
<keyword evidence="1" id="KW-0732">Signal</keyword>
<feature type="signal peptide" evidence="1">
    <location>
        <begin position="1"/>
        <end position="25"/>
    </location>
</feature>
<dbReference type="Proteomes" id="UP000585638">
    <property type="component" value="Unassembled WGS sequence"/>
</dbReference>
<gene>
    <name evidence="2" type="ORF">BJ998_007243</name>
</gene>
<evidence type="ECO:0000313" key="2">
    <source>
        <dbReference type="EMBL" id="MBB5896047.1"/>
    </source>
</evidence>
<dbReference type="RefSeq" id="WP_184867756.1">
    <property type="nucleotide sequence ID" value="NZ_BAAAWY010000074.1"/>
</dbReference>
<dbReference type="EMBL" id="JACHIR010000001">
    <property type="protein sequence ID" value="MBB5896047.1"/>
    <property type="molecule type" value="Genomic_DNA"/>
</dbReference>